<dbReference type="NCBIfam" id="NF008295">
    <property type="entry name" value="PRK11081.1"/>
    <property type="match status" value="1"/>
</dbReference>
<keyword evidence="6 7" id="KW-0694">RNA-binding</keyword>
<name>A0A918K877_9GAMM</name>
<evidence type="ECO:0000256" key="6">
    <source>
        <dbReference type="ARBA" id="ARBA00022884"/>
    </source>
</evidence>
<reference evidence="11" key="2">
    <citation type="submission" date="2020-09" db="EMBL/GenBank/DDBJ databases">
        <authorList>
            <person name="Sun Q."/>
            <person name="Kim S."/>
        </authorList>
    </citation>
    <scope>NUCLEOTIDE SEQUENCE</scope>
    <source>
        <strain evidence="11">KCTC 22169</strain>
    </source>
</reference>
<accession>A0A918K877</accession>
<evidence type="ECO:0000259" key="9">
    <source>
        <dbReference type="Pfam" id="PF00588"/>
    </source>
</evidence>
<keyword evidence="4 7" id="KW-0949">S-adenosyl-L-methionine</keyword>
<dbReference type="PANTHER" id="PTHR43453:SF1">
    <property type="entry name" value="TRNA_RRNA METHYLTRANSFERASE SPOU TYPE DOMAIN-CONTAINING PROTEIN"/>
    <property type="match status" value="1"/>
</dbReference>
<protein>
    <recommendedName>
        <fullName evidence="7">tRNA (guanosine(18)-2'-O)-methyltransferase</fullName>
        <ecNumber evidence="7">2.1.1.34</ecNumber>
    </recommendedName>
    <alternativeName>
        <fullName evidence="7">tRNA [Gm18] methyltransferase</fullName>
    </alternativeName>
</protein>
<keyword evidence="1 7" id="KW-0820">tRNA-binding</keyword>
<evidence type="ECO:0000313" key="12">
    <source>
        <dbReference type="Proteomes" id="UP000626148"/>
    </source>
</evidence>
<comment type="similarity">
    <text evidence="7">Belongs to the class IV-like SAM-binding methyltransferase superfamily. RNA methyltransferase TrmH family.</text>
</comment>
<feature type="domain" description="tRNA/rRNA methyltransferase SpoU type" evidence="9">
    <location>
        <begin position="22"/>
        <end position="160"/>
    </location>
</feature>
<dbReference type="PANTHER" id="PTHR43453">
    <property type="entry name" value="RRNA METHYLASE-LIKE"/>
    <property type="match status" value="1"/>
</dbReference>
<keyword evidence="5 7" id="KW-0819">tRNA processing</keyword>
<proteinExistence type="inferred from homology"/>
<keyword evidence="2 7" id="KW-0489">Methyltransferase</keyword>
<dbReference type="InterPro" id="IPR022724">
    <property type="entry name" value="rRNA_MeTrfase_SpoU_C"/>
</dbReference>
<dbReference type="GO" id="GO:0000049">
    <property type="term" value="F:tRNA binding"/>
    <property type="evidence" value="ECO:0007669"/>
    <property type="project" value="UniProtKB-UniRule"/>
</dbReference>
<dbReference type="InterPro" id="IPR029028">
    <property type="entry name" value="Alpha/beta_knot_MTases"/>
</dbReference>
<dbReference type="SUPFAM" id="SSF75217">
    <property type="entry name" value="alpha/beta knot"/>
    <property type="match status" value="1"/>
</dbReference>
<evidence type="ECO:0000256" key="8">
    <source>
        <dbReference type="SAM" id="MobiDB-lite"/>
    </source>
</evidence>
<feature type="region of interest" description="Disordered" evidence="8">
    <location>
        <begin position="208"/>
        <end position="227"/>
    </location>
</feature>
<dbReference type="InterPro" id="IPR033671">
    <property type="entry name" value="TrmH"/>
</dbReference>
<gene>
    <name evidence="11" type="primary">spoU</name>
    <name evidence="7" type="synonym">trmH</name>
    <name evidence="11" type="ORF">GCM10007392_17770</name>
</gene>
<comment type="caution">
    <text evidence="7">Lacks conserved residue(s) required for the propagation of feature annotation.</text>
</comment>
<dbReference type="Pfam" id="PF00588">
    <property type="entry name" value="SpoU_methylase"/>
    <property type="match status" value="1"/>
</dbReference>
<dbReference type="CDD" id="cd18092">
    <property type="entry name" value="SpoU-like_TrmH"/>
    <property type="match status" value="1"/>
</dbReference>
<dbReference type="Gene3D" id="3.40.1280.10">
    <property type="match status" value="1"/>
</dbReference>
<sequence length="227" mass="25379">MPMSRSRFEKFKQVLRQRQHDMTVVTDQVHKAQNISAMIRTADAVGIPEVHMVKPVRGHLVYHNTAGGSGRFVSTRVHPDIQTALDTVRGKGMRLLAAAWSDNAVSYRDMDYTQPFALVMGAEKYGLSETAMEAADAHLTIPMIGMVESYNVSVAAAIILQEAMHQRMRSGHYDLPDPTDAASRKQLFRWAQPKMAAYCDRHNLPYPDLDEDGDLIPPEDPAYRGAL</sequence>
<keyword evidence="12" id="KW-1185">Reference proteome</keyword>
<keyword evidence="3 7" id="KW-0808">Transferase</keyword>
<dbReference type="Proteomes" id="UP000626148">
    <property type="component" value="Unassembled WGS sequence"/>
</dbReference>
<dbReference type="AlphaFoldDB" id="A0A918K877"/>
<dbReference type="InterPro" id="IPR001537">
    <property type="entry name" value="SpoU_MeTrfase"/>
</dbReference>
<dbReference type="GO" id="GO:0002938">
    <property type="term" value="P:tRNA guanine ribose methylation"/>
    <property type="evidence" value="ECO:0007669"/>
    <property type="project" value="UniProtKB-UniRule"/>
</dbReference>
<dbReference type="Pfam" id="PF12105">
    <property type="entry name" value="SpoU_methylas_C"/>
    <property type="match status" value="1"/>
</dbReference>
<comment type="caution">
    <text evidence="11">The sequence shown here is derived from an EMBL/GenBank/DDBJ whole genome shotgun (WGS) entry which is preliminary data.</text>
</comment>
<feature type="domain" description="RNA methyltransferase SpoU/TrmH type C-terminal" evidence="10">
    <location>
        <begin position="165"/>
        <end position="216"/>
    </location>
</feature>
<dbReference type="EC" id="2.1.1.34" evidence="7"/>
<evidence type="ECO:0000256" key="7">
    <source>
        <dbReference type="HAMAP-Rule" id="MF_02060"/>
    </source>
</evidence>
<feature type="binding site" evidence="7">
    <location>
        <position position="141"/>
    </location>
    <ligand>
        <name>S-adenosyl-L-methionine</name>
        <dbReference type="ChEBI" id="CHEBI:59789"/>
    </ligand>
</feature>
<dbReference type="HAMAP" id="MF_02060">
    <property type="entry name" value="tRNA_methyltr_TrmH"/>
    <property type="match status" value="1"/>
</dbReference>
<evidence type="ECO:0000259" key="10">
    <source>
        <dbReference type="Pfam" id="PF12105"/>
    </source>
</evidence>
<comment type="function">
    <text evidence="7">Catalyzes the 2'-O methylation of guanosine at position 18 in tRNA.</text>
</comment>
<dbReference type="EMBL" id="BMXR01000004">
    <property type="protein sequence ID" value="GGX50999.1"/>
    <property type="molecule type" value="Genomic_DNA"/>
</dbReference>
<organism evidence="11 12">
    <name type="scientific">Saccharospirillum salsuginis</name>
    <dbReference type="NCBI Taxonomy" id="418750"/>
    <lineage>
        <taxon>Bacteria</taxon>
        <taxon>Pseudomonadati</taxon>
        <taxon>Pseudomonadota</taxon>
        <taxon>Gammaproteobacteria</taxon>
        <taxon>Oceanospirillales</taxon>
        <taxon>Saccharospirillaceae</taxon>
        <taxon>Saccharospirillum</taxon>
    </lineage>
</organism>
<evidence type="ECO:0000256" key="2">
    <source>
        <dbReference type="ARBA" id="ARBA00022603"/>
    </source>
</evidence>
<dbReference type="GO" id="GO:0141100">
    <property type="term" value="F:tRNA (guanine(18)-2'-O)-methyltransferase activity"/>
    <property type="evidence" value="ECO:0007669"/>
    <property type="project" value="UniProtKB-UniRule"/>
</dbReference>
<comment type="catalytic activity">
    <reaction evidence="7">
        <text>guanosine(18) in tRNA + S-adenosyl-L-methionine = 2'-O-methylguanosine(18) in tRNA + S-adenosyl-L-homocysteine + H(+)</text>
        <dbReference type="Rhea" id="RHEA:20077"/>
        <dbReference type="Rhea" id="RHEA-COMP:10190"/>
        <dbReference type="Rhea" id="RHEA-COMP:10192"/>
        <dbReference type="ChEBI" id="CHEBI:15378"/>
        <dbReference type="ChEBI" id="CHEBI:57856"/>
        <dbReference type="ChEBI" id="CHEBI:59789"/>
        <dbReference type="ChEBI" id="CHEBI:74269"/>
        <dbReference type="ChEBI" id="CHEBI:74445"/>
        <dbReference type="EC" id="2.1.1.34"/>
    </reaction>
</comment>
<evidence type="ECO:0000313" key="11">
    <source>
        <dbReference type="EMBL" id="GGX50999.1"/>
    </source>
</evidence>
<dbReference type="InterPro" id="IPR029026">
    <property type="entry name" value="tRNA_m1G_MTases_N"/>
</dbReference>
<evidence type="ECO:0000256" key="1">
    <source>
        <dbReference type="ARBA" id="ARBA00022555"/>
    </source>
</evidence>
<evidence type="ECO:0000256" key="5">
    <source>
        <dbReference type="ARBA" id="ARBA00022694"/>
    </source>
</evidence>
<evidence type="ECO:0000256" key="4">
    <source>
        <dbReference type="ARBA" id="ARBA00022691"/>
    </source>
</evidence>
<evidence type="ECO:0000256" key="3">
    <source>
        <dbReference type="ARBA" id="ARBA00022679"/>
    </source>
</evidence>
<reference evidence="11" key="1">
    <citation type="journal article" date="2014" name="Int. J. Syst. Evol. Microbiol.">
        <title>Complete genome sequence of Corynebacterium casei LMG S-19264T (=DSM 44701T), isolated from a smear-ripened cheese.</title>
        <authorList>
            <consortium name="US DOE Joint Genome Institute (JGI-PGF)"/>
            <person name="Walter F."/>
            <person name="Albersmeier A."/>
            <person name="Kalinowski J."/>
            <person name="Ruckert C."/>
        </authorList>
    </citation>
    <scope>NUCLEOTIDE SEQUENCE</scope>
    <source>
        <strain evidence="11">KCTC 22169</strain>
    </source>
</reference>